<feature type="compositionally biased region" description="Low complexity" evidence="1">
    <location>
        <begin position="373"/>
        <end position="389"/>
    </location>
</feature>
<feature type="compositionally biased region" description="Basic and acidic residues" evidence="1">
    <location>
        <begin position="72"/>
        <end position="85"/>
    </location>
</feature>
<feature type="region of interest" description="Disordered" evidence="1">
    <location>
        <begin position="1"/>
        <end position="235"/>
    </location>
</feature>
<organism evidence="3">
    <name type="scientific">Arthrobacter sp. K5</name>
    <dbReference type="NCBI Taxonomy" id="2839623"/>
    <lineage>
        <taxon>Bacteria</taxon>
        <taxon>Bacillati</taxon>
        <taxon>Actinomycetota</taxon>
        <taxon>Actinomycetes</taxon>
        <taxon>Micrococcales</taxon>
        <taxon>Micrococcaceae</taxon>
        <taxon>Arthrobacter</taxon>
    </lineage>
</organism>
<dbReference type="AlphaFoldDB" id="A0AAU8ERN6"/>
<protein>
    <submittedName>
        <fullName evidence="3">Uncharacterized protein</fullName>
    </submittedName>
</protein>
<keyword evidence="2" id="KW-1133">Transmembrane helix</keyword>
<proteinExistence type="predicted"/>
<dbReference type="EMBL" id="CP159279">
    <property type="protein sequence ID" value="XCH12285.1"/>
    <property type="molecule type" value="Genomic_DNA"/>
</dbReference>
<feature type="region of interest" description="Disordered" evidence="1">
    <location>
        <begin position="289"/>
        <end position="308"/>
    </location>
</feature>
<feature type="region of interest" description="Disordered" evidence="1">
    <location>
        <begin position="329"/>
        <end position="405"/>
    </location>
</feature>
<evidence type="ECO:0000313" key="3">
    <source>
        <dbReference type="EMBL" id="XCH12285.1"/>
    </source>
</evidence>
<feature type="compositionally biased region" description="Polar residues" evidence="1">
    <location>
        <begin position="358"/>
        <end position="367"/>
    </location>
</feature>
<dbReference type="RefSeq" id="WP_003803437.1">
    <property type="nucleotide sequence ID" value="NZ_CP159279.1"/>
</dbReference>
<sequence length="459" mass="46840">MSQEQQPIRSRRELRKARDEALARNRNAAPPGAGESAPASKPSASKGPAANPPASKRPAAPGPGTSAPAGPEKTDSSRASEDNRQDAATGRVRRVAPGPVDSPPAGSAAERSSQIRARDRAALRTIKELAEKEEQLSGGGPPTRRQLRLMQLKEQAITSAMPVVPPADGGAPTGKSPASSAGSPPAAAGKPATATGAKPAGRPSSGQPSGGPGPRPAAPAGDDLPEGMTVEQALEARALLAEQARNQIAKMEHIAATDPEAVDPEILAQQIALAERAAVLNKRAMAKQKLAEQNTPQQGSQNGPSTASNLAMVTPLEFEQVPGVDRPVMKRPATSHVPVVTNPGPRVPARSNRAAKASRTSAPSTGRSRVIARAEAAARSAAAPPASARQHAWTDESGDDVSALPPVSAKSAYGLEPLDAATAGLARANRLRLIQLGVVALGAIALVAGVIMIISGLSR</sequence>
<keyword evidence="2" id="KW-0472">Membrane</keyword>
<feature type="compositionally biased region" description="Low complexity" evidence="1">
    <location>
        <begin position="28"/>
        <end position="71"/>
    </location>
</feature>
<keyword evidence="2" id="KW-0812">Transmembrane</keyword>
<accession>A0AAU8ERN6</accession>
<feature type="compositionally biased region" description="Polar residues" evidence="1">
    <location>
        <begin position="291"/>
        <end position="308"/>
    </location>
</feature>
<feature type="compositionally biased region" description="Basic and acidic residues" evidence="1">
    <location>
        <begin position="116"/>
        <end position="135"/>
    </location>
</feature>
<feature type="compositionally biased region" description="Low complexity" evidence="1">
    <location>
        <begin position="169"/>
        <end position="207"/>
    </location>
</feature>
<gene>
    <name evidence="3" type="ORF">ABRP34_04545</name>
</gene>
<feature type="transmembrane region" description="Helical" evidence="2">
    <location>
        <begin position="433"/>
        <end position="457"/>
    </location>
</feature>
<reference evidence="3" key="1">
    <citation type="submission" date="2024-06" db="EMBL/GenBank/DDBJ databases">
        <title>Biodegradation of dimethachlon by Arthrobacter sp. K5: mechanistic insights and ecological implications.</title>
        <authorList>
            <person name="Hu S."/>
            <person name="Lu P."/>
        </authorList>
    </citation>
    <scope>NUCLEOTIDE SEQUENCE</scope>
    <source>
        <strain evidence="3">K5</strain>
    </source>
</reference>
<evidence type="ECO:0000256" key="1">
    <source>
        <dbReference type="SAM" id="MobiDB-lite"/>
    </source>
</evidence>
<evidence type="ECO:0000256" key="2">
    <source>
        <dbReference type="SAM" id="Phobius"/>
    </source>
</evidence>
<name>A0AAU8ERN6_9MICC</name>